<dbReference type="CDD" id="cd10551">
    <property type="entry name" value="PsrB"/>
    <property type="match status" value="1"/>
</dbReference>
<keyword evidence="1" id="KW-0004">4Fe-4S</keyword>
<reference evidence="6" key="2">
    <citation type="journal article" date="2021" name="PeerJ">
        <title>Extensive microbial diversity within the chicken gut microbiome revealed by metagenomics and culture.</title>
        <authorList>
            <person name="Gilroy R."/>
            <person name="Ravi A."/>
            <person name="Getino M."/>
            <person name="Pursley I."/>
            <person name="Horton D.L."/>
            <person name="Alikhan N.F."/>
            <person name="Baker D."/>
            <person name="Gharbi K."/>
            <person name="Hall N."/>
            <person name="Watson M."/>
            <person name="Adriaenssens E.M."/>
            <person name="Foster-Nyarko E."/>
            <person name="Jarju S."/>
            <person name="Secka A."/>
            <person name="Antonio M."/>
            <person name="Oren A."/>
            <person name="Chaudhuri R.R."/>
            <person name="La Ragione R."/>
            <person name="Hildebrand F."/>
            <person name="Pallen M.J."/>
        </authorList>
    </citation>
    <scope>NUCLEOTIDE SEQUENCE</scope>
    <source>
        <strain evidence="6">USAMLcec12-2067</strain>
    </source>
</reference>
<accession>A0A2K2U785</accession>
<evidence type="ECO:0000259" key="5">
    <source>
        <dbReference type="PROSITE" id="PS51379"/>
    </source>
</evidence>
<dbReference type="Proteomes" id="UP000789325">
    <property type="component" value="Unassembled WGS sequence"/>
</dbReference>
<evidence type="ECO:0000313" key="8">
    <source>
        <dbReference type="Proteomes" id="UP000236488"/>
    </source>
</evidence>
<dbReference type="InterPro" id="IPR017896">
    <property type="entry name" value="4Fe4S_Fe-S-bd"/>
</dbReference>
<dbReference type="GO" id="GO:0046872">
    <property type="term" value="F:metal ion binding"/>
    <property type="evidence" value="ECO:0007669"/>
    <property type="project" value="UniProtKB-KW"/>
</dbReference>
<feature type="domain" description="4Fe-4S ferredoxin-type" evidence="5">
    <location>
        <begin position="82"/>
        <end position="111"/>
    </location>
</feature>
<dbReference type="GO" id="GO:0051539">
    <property type="term" value="F:4 iron, 4 sulfur cluster binding"/>
    <property type="evidence" value="ECO:0007669"/>
    <property type="project" value="UniProtKB-KW"/>
</dbReference>
<keyword evidence="2" id="KW-0479">Metal-binding</keyword>
<keyword evidence="3" id="KW-0408">Iron</keyword>
<proteinExistence type="predicted"/>
<evidence type="ECO:0000256" key="2">
    <source>
        <dbReference type="ARBA" id="ARBA00022723"/>
    </source>
</evidence>
<sequence>MRNCLVIDLDRCSGCDSCIVACKLENNIDLGNYWNQVIAVGPTGTHPDIEQYWLPVQCQQCENAACVHVCPTGASYRDEKTGVVLIDKAKCIGCQYCMMACPYGVRSFNQKEKVVEKCTLCSHRTADGEGVPACVHNCCCGARLYGDLDDPSSDVAKAVAAASPDAVHHLPDPGSAKPATVYLLSPKTAAWKELV</sequence>
<evidence type="ECO:0000313" key="7">
    <source>
        <dbReference type="EMBL" id="PNV66187.1"/>
    </source>
</evidence>
<name>A0A2K2U785_9ACTN</name>
<dbReference type="EMBL" id="DYZL01000013">
    <property type="protein sequence ID" value="HJH42287.1"/>
    <property type="molecule type" value="Genomic_DNA"/>
</dbReference>
<dbReference type="EMBL" id="PPEL01000006">
    <property type="protein sequence ID" value="PNV66187.1"/>
    <property type="molecule type" value="Genomic_DNA"/>
</dbReference>
<dbReference type="InterPro" id="IPR017900">
    <property type="entry name" value="4Fe4S_Fe_S_CS"/>
</dbReference>
<reference evidence="6" key="3">
    <citation type="submission" date="2021-09" db="EMBL/GenBank/DDBJ databases">
        <authorList>
            <person name="Gilroy R."/>
        </authorList>
    </citation>
    <scope>NUCLEOTIDE SEQUENCE</scope>
    <source>
        <strain evidence="6">USAMLcec12-2067</strain>
    </source>
</reference>
<dbReference type="Proteomes" id="UP000236488">
    <property type="component" value="Unassembled WGS sequence"/>
</dbReference>
<keyword evidence="8" id="KW-1185">Reference proteome</keyword>
<dbReference type="PROSITE" id="PS00198">
    <property type="entry name" value="4FE4S_FER_1"/>
    <property type="match status" value="1"/>
</dbReference>
<dbReference type="InterPro" id="IPR050954">
    <property type="entry name" value="ET_IronSulfur_Cluster-Binding"/>
</dbReference>
<comment type="caution">
    <text evidence="7">The sequence shown here is derived from an EMBL/GenBank/DDBJ whole genome shotgun (WGS) entry which is preliminary data.</text>
</comment>
<feature type="domain" description="4Fe-4S ferredoxin-type" evidence="5">
    <location>
        <begin position="49"/>
        <end position="80"/>
    </location>
</feature>
<evidence type="ECO:0000256" key="3">
    <source>
        <dbReference type="ARBA" id="ARBA00023004"/>
    </source>
</evidence>
<evidence type="ECO:0000256" key="4">
    <source>
        <dbReference type="ARBA" id="ARBA00023014"/>
    </source>
</evidence>
<dbReference type="Pfam" id="PF13247">
    <property type="entry name" value="Fer4_11"/>
    <property type="match status" value="1"/>
</dbReference>
<protein>
    <submittedName>
        <fullName evidence="6">4Fe-4S dicluster domain-containing protein</fullName>
    </submittedName>
    <submittedName>
        <fullName evidence="7">4Fe-4S ferredoxin</fullName>
    </submittedName>
</protein>
<organism evidence="7 8">
    <name type="scientific">Rubneribacter badeniensis</name>
    <dbReference type="NCBI Taxonomy" id="2070688"/>
    <lineage>
        <taxon>Bacteria</taxon>
        <taxon>Bacillati</taxon>
        <taxon>Actinomycetota</taxon>
        <taxon>Coriobacteriia</taxon>
        <taxon>Eggerthellales</taxon>
        <taxon>Eggerthellaceae</taxon>
        <taxon>Rubneribacter</taxon>
    </lineage>
</organism>
<dbReference type="PANTHER" id="PTHR43177">
    <property type="entry name" value="PROTEIN NRFC"/>
    <property type="match status" value="1"/>
</dbReference>
<keyword evidence="4" id="KW-0411">Iron-sulfur</keyword>
<dbReference type="PROSITE" id="PS51379">
    <property type="entry name" value="4FE4S_FER_2"/>
    <property type="match status" value="3"/>
</dbReference>
<evidence type="ECO:0000256" key="1">
    <source>
        <dbReference type="ARBA" id="ARBA00022485"/>
    </source>
</evidence>
<dbReference type="RefSeq" id="WP_087196815.1">
    <property type="nucleotide sequence ID" value="NZ_PPEL01000006.1"/>
</dbReference>
<dbReference type="SUPFAM" id="SSF54862">
    <property type="entry name" value="4Fe-4S ferredoxins"/>
    <property type="match status" value="1"/>
</dbReference>
<dbReference type="PANTHER" id="PTHR43177:SF3">
    <property type="entry name" value="PROTEIN NRFC HOMOLOG"/>
    <property type="match status" value="1"/>
</dbReference>
<dbReference type="Gene3D" id="3.30.70.20">
    <property type="match status" value="2"/>
</dbReference>
<evidence type="ECO:0000313" key="6">
    <source>
        <dbReference type="EMBL" id="HJH42287.1"/>
    </source>
</evidence>
<feature type="domain" description="4Fe-4S ferredoxin-type" evidence="5">
    <location>
        <begin position="3"/>
        <end position="33"/>
    </location>
</feature>
<dbReference type="AlphaFoldDB" id="A0A2K2U785"/>
<gene>
    <name evidence="7" type="ORF">C2L80_02560</name>
    <name evidence="6" type="ORF">K8V16_00635</name>
</gene>
<reference evidence="7 8" key="1">
    <citation type="journal article" date="2018" name="Int. J. Syst. Evol. Microbiol.">
        <title>Rubneribacter badeniensis gen. nov., sp. nov. and Enteroscipio rubneri gen. nov., sp. nov., new members of the Eggerthellaceae isolated from human faeces.</title>
        <authorList>
            <person name="Danylec N."/>
            <person name="Gobl A."/>
            <person name="Stoll D.A."/>
            <person name="Hetzer B."/>
            <person name="Kulling S.E."/>
            <person name="Huch M."/>
        </authorList>
    </citation>
    <scope>NUCLEOTIDE SEQUENCE [LARGE SCALE GENOMIC DNA]</scope>
    <source>
        <strain evidence="7 8">ResAG-85</strain>
    </source>
</reference>